<gene>
    <name evidence="3" type="ORF">TPR58_09740</name>
</gene>
<keyword evidence="2" id="KW-0503">Monooxygenase</keyword>
<evidence type="ECO:0000256" key="2">
    <source>
        <dbReference type="RuleBase" id="RU000461"/>
    </source>
</evidence>
<protein>
    <submittedName>
        <fullName evidence="3">Cytochrome P450</fullName>
    </submittedName>
</protein>
<reference evidence="3 4" key="1">
    <citation type="submission" date="2024-05" db="EMBL/GenBank/DDBJ databases">
        <title>Sphingomonas sp. HF-S3 16S ribosomal RNA gene Genome sequencing and assembly.</title>
        <authorList>
            <person name="Lee H."/>
        </authorList>
    </citation>
    <scope>NUCLEOTIDE SEQUENCE [LARGE SCALE GENOMIC DNA]</scope>
    <source>
        <strain evidence="3 4">HF-S3</strain>
    </source>
</reference>
<keyword evidence="2" id="KW-0560">Oxidoreductase</keyword>
<evidence type="ECO:0000313" key="3">
    <source>
        <dbReference type="EMBL" id="MEN3747449.1"/>
    </source>
</evidence>
<dbReference type="Gene3D" id="1.10.630.10">
    <property type="entry name" value="Cytochrome P450"/>
    <property type="match status" value="1"/>
</dbReference>
<keyword evidence="4" id="KW-1185">Reference proteome</keyword>
<dbReference type="EMBL" id="JBDIZK010000005">
    <property type="protein sequence ID" value="MEN3747449.1"/>
    <property type="molecule type" value="Genomic_DNA"/>
</dbReference>
<comment type="caution">
    <text evidence="3">The sequence shown here is derived from an EMBL/GenBank/DDBJ whole genome shotgun (WGS) entry which is preliminary data.</text>
</comment>
<keyword evidence="2" id="KW-0479">Metal-binding</keyword>
<dbReference type="PANTHER" id="PTHR46696">
    <property type="entry name" value="P450, PUTATIVE (EUROFUNG)-RELATED"/>
    <property type="match status" value="1"/>
</dbReference>
<dbReference type="InterPro" id="IPR017972">
    <property type="entry name" value="Cyt_P450_CS"/>
</dbReference>
<evidence type="ECO:0000256" key="1">
    <source>
        <dbReference type="ARBA" id="ARBA00010617"/>
    </source>
</evidence>
<proteinExistence type="inferred from homology"/>
<keyword evidence="2" id="KW-0408">Iron</keyword>
<keyword evidence="2" id="KW-0349">Heme</keyword>
<dbReference type="RefSeq" id="WP_346246446.1">
    <property type="nucleotide sequence ID" value="NZ_JBDIZK010000005.1"/>
</dbReference>
<dbReference type="Proteomes" id="UP001427805">
    <property type="component" value="Unassembled WGS sequence"/>
</dbReference>
<dbReference type="SUPFAM" id="SSF48264">
    <property type="entry name" value="Cytochrome P450"/>
    <property type="match status" value="1"/>
</dbReference>
<name>A0ABV0B786_9SPHN</name>
<dbReference type="PANTHER" id="PTHR46696:SF6">
    <property type="entry name" value="P450, PUTATIVE (EUROFUNG)-RELATED"/>
    <property type="match status" value="1"/>
</dbReference>
<dbReference type="PRINTS" id="PR00359">
    <property type="entry name" value="BP450"/>
</dbReference>
<dbReference type="PROSITE" id="PS00086">
    <property type="entry name" value="CYTOCHROME_P450"/>
    <property type="match status" value="1"/>
</dbReference>
<organism evidence="3 4">
    <name type="scientific">Sphingomonas rustica</name>
    <dbReference type="NCBI Taxonomy" id="3103142"/>
    <lineage>
        <taxon>Bacteria</taxon>
        <taxon>Pseudomonadati</taxon>
        <taxon>Pseudomonadota</taxon>
        <taxon>Alphaproteobacteria</taxon>
        <taxon>Sphingomonadales</taxon>
        <taxon>Sphingomonadaceae</taxon>
        <taxon>Sphingomonas</taxon>
    </lineage>
</organism>
<comment type="similarity">
    <text evidence="1 2">Belongs to the cytochrome P450 family.</text>
</comment>
<dbReference type="InterPro" id="IPR002397">
    <property type="entry name" value="Cyt_P450_B"/>
</dbReference>
<dbReference type="InterPro" id="IPR001128">
    <property type="entry name" value="Cyt_P450"/>
</dbReference>
<dbReference type="InterPro" id="IPR036396">
    <property type="entry name" value="Cyt_P450_sf"/>
</dbReference>
<sequence length="397" mass="43873">MDRLEPGHHYDPLAHEDFDTPHRVFAELRAKCPVAHSDAFGGFWIATRHADIKRILDDPAEFTTTVRNVVPGASATGRRPPLHLDPPEHTPYRRAIDRALGARRLAAIEPVIETHVARLLDDFIAAGGGDFVEGFGSPLPALLFSDWFRLSDTQTTLLWRTAQAFVKAWEAFDIETVSRTSETLYDLARDLIADRSAAPLDPEVDPVSSLLAAVDVRGDPLPHEMLVGCVRQILVVGLVAPPVFLGSVAVHLSRHPDLAAQLRAEPERIEDAVEEFLRLYTPYRGFARTSRNGVELGGRRIEPGEPIALAYASANRDEAVFDAPDEFRLDRANVRDHLAFGRGPHRCAGMAMARMEFRIALRELLARTSNIELAGDVRMSGMPEVGPVYVPLRVEAA</sequence>
<accession>A0ABV0B786</accession>
<dbReference type="Pfam" id="PF00067">
    <property type="entry name" value="p450"/>
    <property type="match status" value="1"/>
</dbReference>
<evidence type="ECO:0000313" key="4">
    <source>
        <dbReference type="Proteomes" id="UP001427805"/>
    </source>
</evidence>